<organism evidence="2 3">
    <name type="scientific">Cuscuta europaea</name>
    <name type="common">European dodder</name>
    <dbReference type="NCBI Taxonomy" id="41803"/>
    <lineage>
        <taxon>Eukaryota</taxon>
        <taxon>Viridiplantae</taxon>
        <taxon>Streptophyta</taxon>
        <taxon>Embryophyta</taxon>
        <taxon>Tracheophyta</taxon>
        <taxon>Spermatophyta</taxon>
        <taxon>Magnoliopsida</taxon>
        <taxon>eudicotyledons</taxon>
        <taxon>Gunneridae</taxon>
        <taxon>Pentapetalae</taxon>
        <taxon>asterids</taxon>
        <taxon>lamiids</taxon>
        <taxon>Solanales</taxon>
        <taxon>Convolvulaceae</taxon>
        <taxon>Cuscuteae</taxon>
        <taxon>Cuscuta</taxon>
        <taxon>Cuscuta subgen. Cuscuta</taxon>
    </lineage>
</organism>
<dbReference type="PANTHER" id="PTHR45749:SF35">
    <property type="entry name" value="AC-LIKE TRANSPOSASE-RELATED"/>
    <property type="match status" value="1"/>
</dbReference>
<dbReference type="EMBL" id="CAMAPE010000029">
    <property type="protein sequence ID" value="CAH9092340.1"/>
    <property type="molecule type" value="Genomic_DNA"/>
</dbReference>
<reference evidence="2" key="1">
    <citation type="submission" date="2022-07" db="EMBL/GenBank/DDBJ databases">
        <authorList>
            <person name="Macas J."/>
            <person name="Novak P."/>
            <person name="Neumann P."/>
        </authorList>
    </citation>
    <scope>NUCLEOTIDE SEQUENCE</scope>
</reference>
<dbReference type="InterPro" id="IPR008906">
    <property type="entry name" value="HATC_C_dom"/>
</dbReference>
<dbReference type="OrthoDB" id="1164622at2759"/>
<comment type="caution">
    <text evidence="2">The sequence shown here is derived from an EMBL/GenBank/DDBJ whole genome shotgun (WGS) entry which is preliminary data.</text>
</comment>
<evidence type="ECO:0000259" key="1">
    <source>
        <dbReference type="Pfam" id="PF05699"/>
    </source>
</evidence>
<evidence type="ECO:0000313" key="3">
    <source>
        <dbReference type="Proteomes" id="UP001152484"/>
    </source>
</evidence>
<dbReference type="Proteomes" id="UP001152484">
    <property type="component" value="Unassembled WGS sequence"/>
</dbReference>
<feature type="domain" description="HAT C-terminal dimerisation" evidence="1">
    <location>
        <begin position="68"/>
        <end position="133"/>
    </location>
</feature>
<protein>
    <recommendedName>
        <fullName evidence="1">HAT C-terminal dimerisation domain-containing protein</fullName>
    </recommendedName>
</protein>
<dbReference type="Pfam" id="PF05699">
    <property type="entry name" value="Dimer_Tnp_hAT"/>
    <property type="match status" value="1"/>
</dbReference>
<sequence length="159" mass="18079">MYENMSGFLFCSEKLQALSDLDLKSCCTRLQTVLQRDAEFSDIDGDDLYIELKLLIEVLPKEKMGAIKILNSLKQMSCFPNSFIAYRILLTFPITVASAERSFSKLKLLKSYLRSTMSQEGLNGLTLISIESETLEEIDIESLVDDFASKYARRMSLFS</sequence>
<evidence type="ECO:0000313" key="2">
    <source>
        <dbReference type="EMBL" id="CAH9092340.1"/>
    </source>
</evidence>
<keyword evidence="3" id="KW-1185">Reference proteome</keyword>
<proteinExistence type="predicted"/>
<name>A0A9P1EB66_CUSEU</name>
<gene>
    <name evidence="2" type="ORF">CEURO_LOCUS11912</name>
</gene>
<accession>A0A9P1EB66</accession>
<dbReference type="AlphaFoldDB" id="A0A9P1EB66"/>
<dbReference type="PANTHER" id="PTHR45749">
    <property type="match status" value="1"/>
</dbReference>
<dbReference type="GO" id="GO:0046983">
    <property type="term" value="F:protein dimerization activity"/>
    <property type="evidence" value="ECO:0007669"/>
    <property type="project" value="InterPro"/>
</dbReference>